<feature type="domain" description="C2H2-type" evidence="12">
    <location>
        <begin position="457"/>
        <end position="484"/>
    </location>
</feature>
<dbReference type="AlphaFoldDB" id="A0A7J7YFQ7"/>
<evidence type="ECO:0000256" key="3">
    <source>
        <dbReference type="ARBA" id="ARBA00022737"/>
    </source>
</evidence>
<feature type="compositionally biased region" description="Polar residues" evidence="11">
    <location>
        <begin position="389"/>
        <end position="406"/>
    </location>
</feature>
<feature type="region of interest" description="Disordered" evidence="11">
    <location>
        <begin position="194"/>
        <end position="265"/>
    </location>
</feature>
<evidence type="ECO:0000256" key="6">
    <source>
        <dbReference type="ARBA" id="ARBA00023015"/>
    </source>
</evidence>
<evidence type="ECO:0000259" key="12">
    <source>
        <dbReference type="PROSITE" id="PS50157"/>
    </source>
</evidence>
<comment type="subcellular location">
    <subcellularLocation>
        <location evidence="1">Nucleus</location>
    </subcellularLocation>
</comment>
<feature type="region of interest" description="Disordered" evidence="11">
    <location>
        <begin position="1"/>
        <end position="23"/>
    </location>
</feature>
<evidence type="ECO:0000256" key="1">
    <source>
        <dbReference type="ARBA" id="ARBA00004123"/>
    </source>
</evidence>
<dbReference type="GO" id="GO:0000981">
    <property type="term" value="F:DNA-binding transcription factor activity, RNA polymerase II-specific"/>
    <property type="evidence" value="ECO:0007669"/>
    <property type="project" value="TreeGrafter"/>
</dbReference>
<feature type="compositionally biased region" description="Basic and acidic residues" evidence="11">
    <location>
        <begin position="847"/>
        <end position="856"/>
    </location>
</feature>
<dbReference type="InterPro" id="IPR013087">
    <property type="entry name" value="Znf_C2H2_type"/>
</dbReference>
<dbReference type="InterPro" id="IPR051565">
    <property type="entry name" value="Sal_C2H2-zinc-finger"/>
</dbReference>
<feature type="compositionally biased region" description="Pro residues" evidence="11">
    <location>
        <begin position="204"/>
        <end position="228"/>
    </location>
</feature>
<evidence type="ECO:0000256" key="4">
    <source>
        <dbReference type="ARBA" id="ARBA00022771"/>
    </source>
</evidence>
<dbReference type="Pfam" id="PF00096">
    <property type="entry name" value="zf-C2H2"/>
    <property type="match status" value="4"/>
</dbReference>
<keyword evidence="3" id="KW-0677">Repeat</keyword>
<gene>
    <name evidence="13" type="ORF">mMyoMyo1_017020</name>
</gene>
<dbReference type="VEuPathDB" id="HostDB:LOC118653633"/>
<feature type="domain" description="C2H2-type" evidence="12">
    <location>
        <begin position="612"/>
        <end position="639"/>
    </location>
</feature>
<keyword evidence="5" id="KW-0862">Zinc</keyword>
<keyword evidence="14" id="KW-1185">Reference proteome</keyword>
<evidence type="ECO:0000256" key="8">
    <source>
        <dbReference type="ARBA" id="ARBA00023242"/>
    </source>
</evidence>
<comment type="similarity">
    <text evidence="9">Belongs to the sal C2H2-type zinc-finger protein family.</text>
</comment>
<keyword evidence="8" id="KW-0539">Nucleus</keyword>
<comment type="caution">
    <text evidence="13">The sequence shown here is derived from an EMBL/GenBank/DDBJ whole genome shotgun (WGS) entry which is preliminary data.</text>
</comment>
<feature type="region of interest" description="Disordered" evidence="11">
    <location>
        <begin position="830"/>
        <end position="860"/>
    </location>
</feature>
<keyword evidence="7" id="KW-0804">Transcription</keyword>
<keyword evidence="4 10" id="KW-0863">Zinc-finger</keyword>
<evidence type="ECO:0000256" key="9">
    <source>
        <dbReference type="ARBA" id="ARBA00038474"/>
    </source>
</evidence>
<organism evidence="13 14">
    <name type="scientific">Myotis myotis</name>
    <name type="common">Greater mouse-eared bat</name>
    <name type="synonym">Vespertilio myotis</name>
    <dbReference type="NCBI Taxonomy" id="51298"/>
    <lineage>
        <taxon>Eukaryota</taxon>
        <taxon>Metazoa</taxon>
        <taxon>Chordata</taxon>
        <taxon>Craniata</taxon>
        <taxon>Vertebrata</taxon>
        <taxon>Euteleostomi</taxon>
        <taxon>Mammalia</taxon>
        <taxon>Eutheria</taxon>
        <taxon>Laurasiatheria</taxon>
        <taxon>Chiroptera</taxon>
        <taxon>Yangochiroptera</taxon>
        <taxon>Vespertilionidae</taxon>
        <taxon>Myotis</taxon>
    </lineage>
</organism>
<evidence type="ECO:0000313" key="13">
    <source>
        <dbReference type="EMBL" id="KAF6360628.1"/>
    </source>
</evidence>
<evidence type="ECO:0000313" key="14">
    <source>
        <dbReference type="Proteomes" id="UP000527355"/>
    </source>
</evidence>
<dbReference type="PROSITE" id="PS00028">
    <property type="entry name" value="ZINC_FINGER_C2H2_1"/>
    <property type="match status" value="6"/>
</dbReference>
<dbReference type="FunFam" id="3.30.160.60:FF:000446">
    <property type="entry name" value="Zinc finger protein"/>
    <property type="match status" value="1"/>
</dbReference>
<dbReference type="Proteomes" id="UP000527355">
    <property type="component" value="Unassembled WGS sequence"/>
</dbReference>
<evidence type="ECO:0000256" key="11">
    <source>
        <dbReference type="SAM" id="MobiDB-lite"/>
    </source>
</evidence>
<dbReference type="PANTHER" id="PTHR23233">
    <property type="entry name" value="SAL-LIKE PROTEIN"/>
    <property type="match status" value="1"/>
</dbReference>
<feature type="region of interest" description="Disordered" evidence="11">
    <location>
        <begin position="119"/>
        <end position="142"/>
    </location>
</feature>
<dbReference type="InterPro" id="IPR036236">
    <property type="entry name" value="Znf_C2H2_sf"/>
</dbReference>
<keyword evidence="2" id="KW-0479">Metal-binding</keyword>
<feature type="compositionally biased region" description="Basic and acidic residues" evidence="11">
    <location>
        <begin position="130"/>
        <end position="142"/>
    </location>
</feature>
<evidence type="ECO:0000256" key="7">
    <source>
        <dbReference type="ARBA" id="ARBA00023163"/>
    </source>
</evidence>
<feature type="region of interest" description="Disordered" evidence="11">
    <location>
        <begin position="385"/>
        <end position="418"/>
    </location>
</feature>
<evidence type="ECO:0000256" key="2">
    <source>
        <dbReference type="ARBA" id="ARBA00022723"/>
    </source>
</evidence>
<evidence type="ECO:0000256" key="5">
    <source>
        <dbReference type="ARBA" id="ARBA00022833"/>
    </source>
</evidence>
<dbReference type="SUPFAM" id="SSF57667">
    <property type="entry name" value="beta-beta-alpha zinc fingers"/>
    <property type="match status" value="4"/>
</dbReference>
<dbReference type="Pfam" id="PF13912">
    <property type="entry name" value="zf-C2H2_6"/>
    <property type="match status" value="1"/>
</dbReference>
<dbReference type="EMBL" id="JABWUV010000004">
    <property type="protein sequence ID" value="KAF6360628.1"/>
    <property type="molecule type" value="Genomic_DNA"/>
</dbReference>
<evidence type="ECO:0000256" key="10">
    <source>
        <dbReference type="PROSITE-ProRule" id="PRU00042"/>
    </source>
</evidence>
<dbReference type="PANTHER" id="PTHR23233:SF19">
    <property type="entry name" value="SAL-LIKE PROTEIN 4"/>
    <property type="match status" value="1"/>
</dbReference>
<proteinExistence type="inferred from homology"/>
<protein>
    <submittedName>
        <fullName evidence="13">Spalt like transcription factor 4</fullName>
    </submittedName>
</protein>
<name>A0A7J7YFQ7_MYOMY</name>
<sequence>MSRRKQVKPQHINLEEDQGEQQPQQLALKFADAAPVVSMVREPGASMNNPGTGEDMNGDQGKVKRPCWEQTHICEICCGVFFSLSTFLEHKKNCTKSLPVFIMNDSEGLVPSEDFRTVESYQPHNPSSKESPREHGVSSWDMKEKPGAESVLHLKMKTALPPTSKDLSYLPKGKVANTDVTLQALRGTKVAVGQQRADMLPSSLPTPPPPSLPATPPPPLPSPLPTPLPTSCRSPQPYPQPSPLPTPLPTHMPPPLSTPQPASLPAPLPGANSIPWFLEQVLYLQQQQLQQVQFTEQVCIWMSRWATYILHSGMVGADTLKTLGSHVSQQVQGLSLDPLKQASLPHTNIPPTTSSVPPGLVFIAPRPDGSRVLPNHLPGALIPQAPGSVPSQSPFSTVALDPSTNGKGRPSSVPPVDVKPKDNAGIYMYKCNYCNKVFETDNSLQVHLRSHFGERPFMCSVCGQWFTTEDDLKTHSHQHFQVKANPQLFGKFHNKMATGTGVPYALSVPVPEDESSVNKYVLVSGTPRSLGLPQNLSCGTNPKDLMGGSLANYPQPWPPESEDGYRFSGVGPNHNCPRVGSSQGRGAPKPGSETFKLQKLVKNNDKATTNPNECSICYRVLSSQRSLKMHYRSHTRESTYKCNICDRIFSTKHNLNTHLNTHETNTSTKTKHSCPICQKKFTNAVMLQRHVRMHMGGRILNTLVLENPCNFRDPKPMKISENSSTSAIFHSDVESTDVDKVGSQDAPSSSSKIPMPLLSTHSTSPMPGLTITAPLVVGLAAVQQSSRGKGLVESGGVTNLSSVIGDQKYQSRSPDFLEVTSFQAITRANGKAESNKSKFPDVGGKAESSENSHTDMEGWSSLPSTVAKAQPTYVKVEVPGAFGPTTISPGMASSLAAQPCQQDKQHGYTQFRKNSLASAVQIHQWTHTGEKKLFMCNICRQAFITKDNLEAHYMTHGANNSSAHCGRKQGIENTMVLLGTDGKRLPVMFPQETMVPSVNVDPVVCNQYTTMLSGGLANNTNNSSVIQSVDLSTLLVSQGASSAVGNTTVSKIDGSQSAVSADVEKPGAADSIPKHQSPHLLEAKLQESPPGEMQSDHS</sequence>
<feature type="domain" description="C2H2-type" evidence="12">
    <location>
        <begin position="672"/>
        <end position="699"/>
    </location>
</feature>
<feature type="domain" description="C2H2-type" evidence="12">
    <location>
        <begin position="429"/>
        <end position="456"/>
    </location>
</feature>
<feature type="compositionally biased region" description="Pro residues" evidence="11">
    <location>
        <begin position="236"/>
        <end position="265"/>
    </location>
</feature>
<keyword evidence="6" id="KW-0805">Transcription regulation</keyword>
<dbReference type="GO" id="GO:0000978">
    <property type="term" value="F:RNA polymerase II cis-regulatory region sequence-specific DNA binding"/>
    <property type="evidence" value="ECO:0007669"/>
    <property type="project" value="TreeGrafter"/>
</dbReference>
<feature type="domain" description="C2H2-type" evidence="12">
    <location>
        <begin position="640"/>
        <end position="667"/>
    </location>
</feature>
<dbReference type="Gene3D" id="3.30.160.60">
    <property type="entry name" value="Classic Zinc Finger"/>
    <property type="match status" value="5"/>
</dbReference>
<dbReference type="PROSITE" id="PS50157">
    <property type="entry name" value="ZINC_FINGER_C2H2_2"/>
    <property type="match status" value="6"/>
</dbReference>
<accession>A0A7J7YFQ7</accession>
<reference evidence="13 14" key="1">
    <citation type="journal article" date="2020" name="Nature">
        <title>Six reference-quality genomes reveal evolution of bat adaptations.</title>
        <authorList>
            <person name="Jebb D."/>
            <person name="Huang Z."/>
            <person name="Pippel M."/>
            <person name="Hughes G.M."/>
            <person name="Lavrichenko K."/>
            <person name="Devanna P."/>
            <person name="Winkler S."/>
            <person name="Jermiin L.S."/>
            <person name="Skirmuntt E.C."/>
            <person name="Katzourakis A."/>
            <person name="Burkitt-Gray L."/>
            <person name="Ray D.A."/>
            <person name="Sullivan K.A.M."/>
            <person name="Roscito J.G."/>
            <person name="Kirilenko B.M."/>
            <person name="Davalos L.M."/>
            <person name="Corthals A.P."/>
            <person name="Power M.L."/>
            <person name="Jones G."/>
            <person name="Ransome R.D."/>
            <person name="Dechmann D.K.N."/>
            <person name="Locatelli A.G."/>
            <person name="Puechmaille S.J."/>
            <person name="Fedrigo O."/>
            <person name="Jarvis E.D."/>
            <person name="Hiller M."/>
            <person name="Vernes S.C."/>
            <person name="Myers E.W."/>
            <person name="Teeling E.C."/>
        </authorList>
    </citation>
    <scope>NUCLEOTIDE SEQUENCE [LARGE SCALE GENOMIC DNA]</scope>
    <source>
        <strain evidence="13">MMyoMyo1</strain>
        <tissue evidence="13">Flight muscle</tissue>
    </source>
</reference>
<dbReference type="GO" id="GO:0008270">
    <property type="term" value="F:zinc ion binding"/>
    <property type="evidence" value="ECO:0007669"/>
    <property type="project" value="UniProtKB-KW"/>
</dbReference>
<feature type="domain" description="C2H2-type" evidence="12">
    <location>
        <begin position="934"/>
        <end position="961"/>
    </location>
</feature>
<feature type="compositionally biased region" description="Polar residues" evidence="11">
    <location>
        <begin position="119"/>
        <end position="129"/>
    </location>
</feature>
<dbReference type="GO" id="GO:0005634">
    <property type="term" value="C:nucleus"/>
    <property type="evidence" value="ECO:0007669"/>
    <property type="project" value="UniProtKB-SubCell"/>
</dbReference>
<dbReference type="SMART" id="SM00355">
    <property type="entry name" value="ZnF_C2H2"/>
    <property type="match status" value="7"/>
</dbReference>
<feature type="region of interest" description="Disordered" evidence="11">
    <location>
        <begin position="738"/>
        <end position="758"/>
    </location>
</feature>
<feature type="region of interest" description="Disordered" evidence="11">
    <location>
        <begin position="1054"/>
        <end position="1098"/>
    </location>
</feature>